<dbReference type="AlphaFoldDB" id="A0A3P6U5Z4"/>
<dbReference type="Proteomes" id="UP000277928">
    <property type="component" value="Unassembled WGS sequence"/>
</dbReference>
<organism evidence="1 2">
    <name type="scientific">Litomosoides sigmodontis</name>
    <name type="common">Filarial nematode worm</name>
    <dbReference type="NCBI Taxonomy" id="42156"/>
    <lineage>
        <taxon>Eukaryota</taxon>
        <taxon>Metazoa</taxon>
        <taxon>Ecdysozoa</taxon>
        <taxon>Nematoda</taxon>
        <taxon>Chromadorea</taxon>
        <taxon>Rhabditida</taxon>
        <taxon>Spirurina</taxon>
        <taxon>Spiruromorpha</taxon>
        <taxon>Filarioidea</taxon>
        <taxon>Onchocercidae</taxon>
        <taxon>Litomosoides</taxon>
    </lineage>
</organism>
<proteinExistence type="predicted"/>
<protein>
    <submittedName>
        <fullName evidence="1">Uncharacterized protein</fullName>
    </submittedName>
</protein>
<accession>A0A3P6U5Z4</accession>
<name>A0A3P6U5Z4_LITSI</name>
<evidence type="ECO:0000313" key="2">
    <source>
        <dbReference type="Proteomes" id="UP000277928"/>
    </source>
</evidence>
<gene>
    <name evidence="1" type="ORF">NLS_LOCUS7719</name>
</gene>
<keyword evidence="2" id="KW-1185">Reference proteome</keyword>
<dbReference type="EMBL" id="UYRX01000843">
    <property type="protein sequence ID" value="VDK86620.1"/>
    <property type="molecule type" value="Genomic_DNA"/>
</dbReference>
<reference evidence="1 2" key="1">
    <citation type="submission" date="2018-08" db="EMBL/GenBank/DDBJ databases">
        <authorList>
            <person name="Laetsch R D."/>
            <person name="Stevens L."/>
            <person name="Kumar S."/>
            <person name="Blaxter L. M."/>
        </authorList>
    </citation>
    <scope>NUCLEOTIDE SEQUENCE [LARGE SCALE GENOMIC DNA]</scope>
</reference>
<evidence type="ECO:0000313" key="1">
    <source>
        <dbReference type="EMBL" id="VDK86620.1"/>
    </source>
</evidence>
<sequence>MDRIVKQLSDIHEEIVTLEKEQSNILRAIYDGLTEIEELCILSEAEVARFNVLLEKACIEGGKPLEPLWLFTDE</sequence>